<evidence type="ECO:0000313" key="1">
    <source>
        <dbReference type="EMBL" id="MWA06336.1"/>
    </source>
</evidence>
<protein>
    <submittedName>
        <fullName evidence="1">Uncharacterized protein</fullName>
    </submittedName>
</protein>
<dbReference type="RefSeq" id="WP_151598758.1">
    <property type="nucleotide sequence ID" value="NZ_WBMS02000049.1"/>
</dbReference>
<gene>
    <name evidence="1" type="ORF">F8568_039540</name>
</gene>
<keyword evidence="2" id="KW-1185">Reference proteome</keyword>
<dbReference type="Proteomes" id="UP000462055">
    <property type="component" value="Unassembled WGS sequence"/>
</dbReference>
<comment type="caution">
    <text evidence="1">The sequence shown here is derived from an EMBL/GenBank/DDBJ whole genome shotgun (WGS) entry which is preliminary data.</text>
</comment>
<dbReference type="AlphaFoldDB" id="A0A6I4MVI3"/>
<evidence type="ECO:0000313" key="2">
    <source>
        <dbReference type="Proteomes" id="UP000462055"/>
    </source>
</evidence>
<dbReference type="EMBL" id="WBMS02000049">
    <property type="protein sequence ID" value="MWA06336.1"/>
    <property type="molecule type" value="Genomic_DNA"/>
</dbReference>
<name>A0A6I4MVI3_9ACTN</name>
<reference evidence="1" key="1">
    <citation type="submission" date="2019-12" db="EMBL/GenBank/DDBJ databases">
        <title>Actinomadura physcomitrii sp. nov., a novel actinomycete isolated from moss [Physcomitrium sphaericum (Ludw) Fuernr].</title>
        <authorList>
            <person name="Zhuang X."/>
        </authorList>
    </citation>
    <scope>NUCLEOTIDE SEQUENCE [LARGE SCALE GENOMIC DNA]</scope>
    <source>
        <strain evidence="1">LD22</strain>
    </source>
</reference>
<organism evidence="1 2">
    <name type="scientific">Actinomadura physcomitrii</name>
    <dbReference type="NCBI Taxonomy" id="2650748"/>
    <lineage>
        <taxon>Bacteria</taxon>
        <taxon>Bacillati</taxon>
        <taxon>Actinomycetota</taxon>
        <taxon>Actinomycetes</taxon>
        <taxon>Streptosporangiales</taxon>
        <taxon>Thermomonosporaceae</taxon>
        <taxon>Actinomadura</taxon>
    </lineage>
</organism>
<proteinExistence type="predicted"/>
<accession>A0A6I4MVI3</accession>
<sequence length="120" mass="13183">MSHEGPRDAGTDDRPLPSNQRRVFLEGLHYSINHNKTGIKAIFAMRAGCSVLFVLNKYDIAHTADIGCDFDRAEGWAFTWAADGSRIGRADDPDGAADTLERALRAQPGEVGSRTSHWAR</sequence>